<accession>A0A1X6PKV0</accession>
<evidence type="ECO:0000313" key="3">
    <source>
        <dbReference type="Proteomes" id="UP000218209"/>
    </source>
</evidence>
<gene>
    <name evidence="2" type="ORF">BU14_0014s0094</name>
</gene>
<feature type="compositionally biased region" description="Low complexity" evidence="1">
    <location>
        <begin position="87"/>
        <end position="103"/>
    </location>
</feature>
<name>A0A1X6PKV0_PORUM</name>
<feature type="region of interest" description="Disordered" evidence="1">
    <location>
        <begin position="1"/>
        <end position="59"/>
    </location>
</feature>
<reference evidence="2 3" key="1">
    <citation type="submission" date="2017-03" db="EMBL/GenBank/DDBJ databases">
        <title>WGS assembly of Porphyra umbilicalis.</title>
        <authorList>
            <person name="Brawley S.H."/>
            <person name="Blouin N.A."/>
            <person name="Ficko-Blean E."/>
            <person name="Wheeler G.L."/>
            <person name="Lohr M."/>
            <person name="Goodson H.V."/>
            <person name="Jenkins J.W."/>
            <person name="Blaby-Haas C.E."/>
            <person name="Helliwell K.E."/>
            <person name="Chan C."/>
            <person name="Marriage T."/>
            <person name="Bhattacharya D."/>
            <person name="Klein A.S."/>
            <person name="Badis Y."/>
            <person name="Brodie J."/>
            <person name="Cao Y."/>
            <person name="Collen J."/>
            <person name="Dittami S.M."/>
            <person name="Gachon C.M."/>
            <person name="Green B.R."/>
            <person name="Karpowicz S."/>
            <person name="Kim J.W."/>
            <person name="Kudahl U."/>
            <person name="Lin S."/>
            <person name="Michel G."/>
            <person name="Mittag M."/>
            <person name="Olson B.J."/>
            <person name="Pangilinan J."/>
            <person name="Peng Y."/>
            <person name="Qiu H."/>
            <person name="Shu S."/>
            <person name="Singer J.T."/>
            <person name="Smith A.G."/>
            <person name="Sprecher B.N."/>
            <person name="Wagner V."/>
            <person name="Wang W."/>
            <person name="Wang Z.-Y."/>
            <person name="Yan J."/>
            <person name="Yarish C."/>
            <person name="Zoeuner-Riek S."/>
            <person name="Zhuang Y."/>
            <person name="Zou Y."/>
            <person name="Lindquist E.A."/>
            <person name="Grimwood J."/>
            <person name="Barry K."/>
            <person name="Rokhsar D.S."/>
            <person name="Schmutz J."/>
            <person name="Stiller J.W."/>
            <person name="Grossman A.R."/>
            <person name="Prochnik S.E."/>
        </authorList>
    </citation>
    <scope>NUCLEOTIDE SEQUENCE [LARGE SCALE GENOMIC DNA]</scope>
    <source>
        <strain evidence="2">4086291</strain>
    </source>
</reference>
<protein>
    <submittedName>
        <fullName evidence="2">Uncharacterized protein</fullName>
    </submittedName>
</protein>
<proteinExistence type="predicted"/>
<feature type="compositionally biased region" description="Gly residues" evidence="1">
    <location>
        <begin position="139"/>
        <end position="157"/>
    </location>
</feature>
<feature type="region of interest" description="Disordered" evidence="1">
    <location>
        <begin position="79"/>
        <end position="237"/>
    </location>
</feature>
<keyword evidence="3" id="KW-1185">Reference proteome</keyword>
<dbReference type="EMBL" id="KV918761">
    <property type="protein sequence ID" value="OSX81544.1"/>
    <property type="molecule type" value="Genomic_DNA"/>
</dbReference>
<evidence type="ECO:0000313" key="2">
    <source>
        <dbReference type="EMBL" id="OSX81544.1"/>
    </source>
</evidence>
<evidence type="ECO:0000256" key="1">
    <source>
        <dbReference type="SAM" id="MobiDB-lite"/>
    </source>
</evidence>
<organism evidence="2 3">
    <name type="scientific">Porphyra umbilicalis</name>
    <name type="common">Purple laver</name>
    <name type="synonym">Red alga</name>
    <dbReference type="NCBI Taxonomy" id="2786"/>
    <lineage>
        <taxon>Eukaryota</taxon>
        <taxon>Rhodophyta</taxon>
        <taxon>Bangiophyceae</taxon>
        <taxon>Bangiales</taxon>
        <taxon>Bangiaceae</taxon>
        <taxon>Porphyra</taxon>
    </lineage>
</organism>
<feature type="compositionally biased region" description="Low complexity" evidence="1">
    <location>
        <begin position="18"/>
        <end position="37"/>
    </location>
</feature>
<sequence length="237" mass="23436">MRRADEASRTGWTAHWPAGGPARCGADAAAVAAGSAARDARRARSAGRGGGGRPNAGVPVCVAPPTQPPALGLMGVTSGAPRRCSQGSGAAGRARPTGRRAAGCPASATRATQCRNHTRGTVVPSRRRGRAARKRRGSTDGGWGGGGGRHGISGGGATAVDAAAPSRGRAAARRPPPPAGGSPSRREVRPRQTPTQVRSDAVRAPPPLLSDAGGPVACRGGTIGGGRADGSGARRRG</sequence>
<feature type="compositionally biased region" description="Basic residues" evidence="1">
    <location>
        <begin position="125"/>
        <end position="136"/>
    </location>
</feature>
<dbReference type="Proteomes" id="UP000218209">
    <property type="component" value="Unassembled WGS sequence"/>
</dbReference>
<dbReference type="AlphaFoldDB" id="A0A1X6PKV0"/>